<dbReference type="PANTHER" id="PTHR32385:SF15">
    <property type="entry name" value="INOSITOL PHOSPHOCERAMIDE MANNOSYLTRANSFERASE 1"/>
    <property type="match status" value="1"/>
</dbReference>
<dbReference type="InterPro" id="IPR007577">
    <property type="entry name" value="GlycoTrfase_DXD_sugar-bd_CS"/>
</dbReference>
<evidence type="ECO:0000313" key="2">
    <source>
        <dbReference type="EMBL" id="EEF76225.1"/>
    </source>
</evidence>
<dbReference type="GO" id="GO:0000030">
    <property type="term" value="F:mannosyltransferase activity"/>
    <property type="evidence" value="ECO:0007669"/>
    <property type="project" value="TreeGrafter"/>
</dbReference>
<keyword evidence="1" id="KW-0808">Transferase</keyword>
<accession>S0F802</accession>
<sequence length="236" mass="27733">MIPKIIHYCWLSNDPFPPLVNQCIESWKKALPDYEFILWDTNKIDINSKLWLKQSFENKKYAFAADYIRCYALYHYGGIYLDADVEVIKSFTPLLSEPILIGEEASGDIEAAILGAEKGATWLKACLEYYENRPFIKSNGTFDTKPIPLLLNQIKQKYFPNYPIKPFYYFSPKDYNIGKICITKETFCIHHFDGKWLKKGVKYKLKIMLHRILYIFGGRKNHNKIVRVIRRIKGLQ</sequence>
<proteinExistence type="predicted"/>
<dbReference type="GeneID" id="78404484"/>
<dbReference type="InterPro" id="IPR051706">
    <property type="entry name" value="Glycosyltransferase_domain"/>
</dbReference>
<dbReference type="PANTHER" id="PTHR32385">
    <property type="entry name" value="MANNOSYL PHOSPHORYLINOSITOL CERAMIDE SYNTHASE"/>
    <property type="match status" value="1"/>
</dbReference>
<dbReference type="EMBL" id="ACBW01000121">
    <property type="protein sequence ID" value="EEF76225.1"/>
    <property type="molecule type" value="Genomic_DNA"/>
</dbReference>
<evidence type="ECO:0000256" key="1">
    <source>
        <dbReference type="ARBA" id="ARBA00022679"/>
    </source>
</evidence>
<dbReference type="eggNOG" id="COG3774">
    <property type="taxonomic scope" value="Bacteria"/>
</dbReference>
<organism evidence="2 3">
    <name type="scientific">Phocaeicola coprophilus DSM 18228 = JCM 13818</name>
    <dbReference type="NCBI Taxonomy" id="547042"/>
    <lineage>
        <taxon>Bacteria</taxon>
        <taxon>Pseudomonadati</taxon>
        <taxon>Bacteroidota</taxon>
        <taxon>Bacteroidia</taxon>
        <taxon>Bacteroidales</taxon>
        <taxon>Bacteroidaceae</taxon>
        <taxon>Phocaeicola</taxon>
    </lineage>
</organism>
<dbReference type="GO" id="GO:0016020">
    <property type="term" value="C:membrane"/>
    <property type="evidence" value="ECO:0007669"/>
    <property type="project" value="GOC"/>
</dbReference>
<dbReference type="AlphaFoldDB" id="S0F802"/>
<protein>
    <recommendedName>
        <fullName evidence="4">Glycosyl transferase</fullName>
    </recommendedName>
</protein>
<dbReference type="STRING" id="547042.BACCOPRO_01723"/>
<dbReference type="GO" id="GO:0051999">
    <property type="term" value="P:mannosyl-inositol phosphorylceramide biosynthetic process"/>
    <property type="evidence" value="ECO:0007669"/>
    <property type="project" value="TreeGrafter"/>
</dbReference>
<comment type="caution">
    <text evidence="2">The sequence shown here is derived from an EMBL/GenBank/DDBJ whole genome shotgun (WGS) entry which is preliminary data.</text>
</comment>
<reference evidence="2 3" key="1">
    <citation type="submission" date="2008-12" db="EMBL/GenBank/DDBJ databases">
        <authorList>
            <person name="Fulton L."/>
            <person name="Clifton S."/>
            <person name="Fulton B."/>
            <person name="Xu J."/>
            <person name="Minx P."/>
            <person name="Pepin K.H."/>
            <person name="Johnson M."/>
            <person name="Bhonagiri V."/>
            <person name="Nash W.E."/>
            <person name="Mardis E.R."/>
            <person name="Wilson R.K."/>
        </authorList>
    </citation>
    <scope>NUCLEOTIDE SEQUENCE [LARGE SCALE GENOMIC DNA]</scope>
    <source>
        <strain evidence="2 3">DSM 18228</strain>
    </source>
</reference>
<dbReference type="Pfam" id="PF04488">
    <property type="entry name" value="Gly_transf_sug"/>
    <property type="match status" value="1"/>
</dbReference>
<keyword evidence="3" id="KW-1185">Reference proteome</keyword>
<dbReference type="HOGENOM" id="CLU_073547_2_0_10"/>
<name>S0F802_9BACT</name>
<evidence type="ECO:0000313" key="3">
    <source>
        <dbReference type="Proteomes" id="UP000014073"/>
    </source>
</evidence>
<dbReference type="SUPFAM" id="SSF53448">
    <property type="entry name" value="Nucleotide-diphospho-sugar transferases"/>
    <property type="match status" value="1"/>
</dbReference>
<dbReference type="InterPro" id="IPR029044">
    <property type="entry name" value="Nucleotide-diphossugar_trans"/>
</dbReference>
<dbReference type="Gene3D" id="3.90.550.20">
    <property type="match status" value="1"/>
</dbReference>
<evidence type="ECO:0008006" key="4">
    <source>
        <dbReference type="Google" id="ProtNLM"/>
    </source>
</evidence>
<dbReference type="RefSeq" id="WP_008142393.1">
    <property type="nucleotide sequence ID" value="NZ_EQ973638.1"/>
</dbReference>
<gene>
    <name evidence="2" type="ORF">BACCOPRO_01723</name>
</gene>
<dbReference type="OrthoDB" id="9802987at2"/>
<dbReference type="Proteomes" id="UP000014073">
    <property type="component" value="Unassembled WGS sequence"/>
</dbReference>